<comment type="caution">
    <text evidence="2">The sequence shown here is derived from an EMBL/GenBank/DDBJ whole genome shotgun (WGS) entry which is preliminary data.</text>
</comment>
<name>A0A2Y9BJH4_9FIRM</name>
<dbReference type="SUPFAM" id="SSF50969">
    <property type="entry name" value="YVTN repeat-like/Quinoprotein amine dehydrogenase"/>
    <property type="match status" value="1"/>
</dbReference>
<feature type="compositionally biased region" description="Basic and acidic residues" evidence="1">
    <location>
        <begin position="25"/>
        <end position="35"/>
    </location>
</feature>
<sequence>MKRLVKFLVICLCVVGTIGCAKKTPPQEENKTGEEKVEEQDREQIAEIKTGPEYFMEEKVSLPDGAVNIMDVRKSGDTILIASSEGRQKSSLIWRSDDKGKTWERGLDLPETLQYSLVSEALFLDDNILICGVQVDLLKEGADPANIQKKYYKVNLQGDFMELSPDMPDHDIRFLQYYDSLIYGTNQREGIFVFDGETGALKESFDKIGGQINGFCVMNDKIFVEGIDHIEIFDALTGEPVDADEKLRGSLDPVLLKGSRMTGKQGYIDKMICDSANGLLYYINADALYQYDFADAEFKEVLYGKNHRFAEEEMVLMEISSSGDHELSIVTYKNNTEDLKTPVKPEMYWYTYVPEGIKS</sequence>
<organism evidence="2 3">
    <name type="scientific">Faecalicatena orotica</name>
    <dbReference type="NCBI Taxonomy" id="1544"/>
    <lineage>
        <taxon>Bacteria</taxon>
        <taxon>Bacillati</taxon>
        <taxon>Bacillota</taxon>
        <taxon>Clostridia</taxon>
        <taxon>Lachnospirales</taxon>
        <taxon>Lachnospiraceae</taxon>
        <taxon>Faecalicatena</taxon>
    </lineage>
</organism>
<evidence type="ECO:0000313" key="3">
    <source>
        <dbReference type="Proteomes" id="UP000245845"/>
    </source>
</evidence>
<feature type="region of interest" description="Disordered" evidence="1">
    <location>
        <begin position="23"/>
        <end position="42"/>
    </location>
</feature>
<accession>A0A2Y9BJH4</accession>
<dbReference type="AlphaFoldDB" id="A0A2Y9BJH4"/>
<dbReference type="EMBL" id="QGDL01000014">
    <property type="protein sequence ID" value="PWJ23410.1"/>
    <property type="molecule type" value="Genomic_DNA"/>
</dbReference>
<dbReference type="PROSITE" id="PS51257">
    <property type="entry name" value="PROKAR_LIPOPROTEIN"/>
    <property type="match status" value="1"/>
</dbReference>
<protein>
    <submittedName>
        <fullName evidence="2">Uncharacterized protein</fullName>
    </submittedName>
</protein>
<dbReference type="RefSeq" id="WP_109732937.1">
    <property type="nucleotide sequence ID" value="NZ_BAAACK010000015.1"/>
</dbReference>
<reference evidence="2 3" key="1">
    <citation type="submission" date="2018-05" db="EMBL/GenBank/DDBJ databases">
        <title>The Hungate 1000. A catalogue of reference genomes from the rumen microbiome.</title>
        <authorList>
            <person name="Kelly W."/>
        </authorList>
    </citation>
    <scope>NUCLEOTIDE SEQUENCE [LARGE SCALE GENOMIC DNA]</scope>
    <source>
        <strain evidence="2 3">NLAE-zl-C242</strain>
    </source>
</reference>
<evidence type="ECO:0000313" key="2">
    <source>
        <dbReference type="EMBL" id="PWJ23410.1"/>
    </source>
</evidence>
<dbReference type="Proteomes" id="UP000245845">
    <property type="component" value="Unassembled WGS sequence"/>
</dbReference>
<keyword evidence="3" id="KW-1185">Reference proteome</keyword>
<evidence type="ECO:0000256" key="1">
    <source>
        <dbReference type="SAM" id="MobiDB-lite"/>
    </source>
</evidence>
<dbReference type="InterPro" id="IPR011044">
    <property type="entry name" value="Quino_amine_DH_bsu"/>
</dbReference>
<gene>
    <name evidence="2" type="ORF">A8806_11435</name>
</gene>
<proteinExistence type="predicted"/>